<reference evidence="2" key="2">
    <citation type="submission" date="2020-09" db="EMBL/GenBank/DDBJ databases">
        <authorList>
            <person name="Sun Q."/>
            <person name="Zhou Y."/>
        </authorList>
    </citation>
    <scope>NUCLEOTIDE SEQUENCE</scope>
    <source>
        <strain evidence="2">CGMCC 1.16134</strain>
    </source>
</reference>
<comment type="caution">
    <text evidence="2">The sequence shown here is derived from an EMBL/GenBank/DDBJ whole genome shotgun (WGS) entry which is preliminary data.</text>
</comment>
<name>A0A917FN48_9BACL</name>
<proteinExistence type="predicted"/>
<dbReference type="EMBL" id="BMKR01000018">
    <property type="protein sequence ID" value="GGF90991.1"/>
    <property type="molecule type" value="Genomic_DNA"/>
</dbReference>
<dbReference type="Proteomes" id="UP000637643">
    <property type="component" value="Unassembled WGS sequence"/>
</dbReference>
<evidence type="ECO:0000313" key="2">
    <source>
        <dbReference type="EMBL" id="GGF90991.1"/>
    </source>
</evidence>
<dbReference type="AlphaFoldDB" id="A0A917FN48"/>
<reference evidence="2" key="1">
    <citation type="journal article" date="2014" name="Int. J. Syst. Evol. Microbiol.">
        <title>Complete genome sequence of Corynebacterium casei LMG S-19264T (=DSM 44701T), isolated from a smear-ripened cheese.</title>
        <authorList>
            <consortium name="US DOE Joint Genome Institute (JGI-PGF)"/>
            <person name="Walter F."/>
            <person name="Albersmeier A."/>
            <person name="Kalinowski J."/>
            <person name="Ruckert C."/>
        </authorList>
    </citation>
    <scope>NUCLEOTIDE SEQUENCE</scope>
    <source>
        <strain evidence="2">CGMCC 1.16134</strain>
    </source>
</reference>
<organism evidence="2 3">
    <name type="scientific">Paenibacillus albidus</name>
    <dbReference type="NCBI Taxonomy" id="2041023"/>
    <lineage>
        <taxon>Bacteria</taxon>
        <taxon>Bacillati</taxon>
        <taxon>Bacillota</taxon>
        <taxon>Bacilli</taxon>
        <taxon>Bacillales</taxon>
        <taxon>Paenibacillaceae</taxon>
        <taxon>Paenibacillus</taxon>
    </lineage>
</organism>
<sequence length="69" mass="7682">MSVKLTAINLVSFLASGGEYLIAIALSKVGSSLTLIIFCASKKNELRRRYLSSFFYEETDFGHNVSFIL</sequence>
<keyword evidence="1" id="KW-0812">Transmembrane</keyword>
<accession>A0A917FN48</accession>
<protein>
    <submittedName>
        <fullName evidence="2">Uncharacterized protein</fullName>
    </submittedName>
</protein>
<gene>
    <name evidence="2" type="ORF">GCM10010912_40040</name>
</gene>
<evidence type="ECO:0000313" key="3">
    <source>
        <dbReference type="Proteomes" id="UP000637643"/>
    </source>
</evidence>
<keyword evidence="1" id="KW-1133">Transmembrane helix</keyword>
<keyword evidence="3" id="KW-1185">Reference proteome</keyword>
<feature type="transmembrane region" description="Helical" evidence="1">
    <location>
        <begin position="20"/>
        <end position="40"/>
    </location>
</feature>
<evidence type="ECO:0000256" key="1">
    <source>
        <dbReference type="SAM" id="Phobius"/>
    </source>
</evidence>
<keyword evidence="1" id="KW-0472">Membrane</keyword>